<evidence type="ECO:0000256" key="3">
    <source>
        <dbReference type="ARBA" id="ARBA00022475"/>
    </source>
</evidence>
<dbReference type="Proteomes" id="UP001356427">
    <property type="component" value="Unassembled WGS sequence"/>
</dbReference>
<dbReference type="GO" id="GO:0005886">
    <property type="term" value="C:plasma membrane"/>
    <property type="evidence" value="ECO:0007669"/>
    <property type="project" value="UniProtKB-SubCell"/>
</dbReference>
<dbReference type="InterPro" id="IPR019003">
    <property type="entry name" value="AMER"/>
</dbReference>
<organism evidence="8 9">
    <name type="scientific">Coregonus suidteri</name>
    <dbReference type="NCBI Taxonomy" id="861788"/>
    <lineage>
        <taxon>Eukaryota</taxon>
        <taxon>Metazoa</taxon>
        <taxon>Chordata</taxon>
        <taxon>Craniata</taxon>
        <taxon>Vertebrata</taxon>
        <taxon>Euteleostomi</taxon>
        <taxon>Actinopterygii</taxon>
        <taxon>Neopterygii</taxon>
        <taxon>Teleostei</taxon>
        <taxon>Protacanthopterygii</taxon>
        <taxon>Salmoniformes</taxon>
        <taxon>Salmonidae</taxon>
        <taxon>Coregoninae</taxon>
        <taxon>Coregonus</taxon>
    </lineage>
</organism>
<evidence type="ECO:0000256" key="6">
    <source>
        <dbReference type="ARBA" id="ARBA00023136"/>
    </source>
</evidence>
<dbReference type="GO" id="GO:0016055">
    <property type="term" value="P:Wnt signaling pathway"/>
    <property type="evidence" value="ECO:0007669"/>
    <property type="project" value="UniProtKB-KW"/>
</dbReference>
<dbReference type="GO" id="GO:0005546">
    <property type="term" value="F:phosphatidylinositol-4,5-bisphosphate binding"/>
    <property type="evidence" value="ECO:0007669"/>
    <property type="project" value="TreeGrafter"/>
</dbReference>
<keyword evidence="9" id="KW-1185">Reference proteome</keyword>
<accession>A0AAN8QZG8</accession>
<protein>
    <submittedName>
        <fullName evidence="8">Uncharacterized protein</fullName>
    </submittedName>
</protein>
<sequence>MCLRQGCGVEYIQLLIDFGANVYFPTLIIEKSTKQNEAVELLLQERGCPKSLVSQCRLAIRGYLRKINKPPNNKKKWQQMVLEDGLAAVFFAPDVSGNDMVKQESVDSLVGELMKGEDMVAKNDNPNKHEETLHETTEPASLLNTNIESTVNVQLPTGSSQMSLIFGDVASLKSFDSLTGCGDIIADQDDDSIAESTVSGERSRNAGKRSSCYVTYQGGGEEMATPDEVAGDYLHDLWENDAAEDVCYTDSQEQDFLEHSESPRMTPEEPSSSYNMDISSNSNGDLEVTETTLTSADVMTPQSDHQESVPNSDEGYYDSTTPGQDEDGRDKVDKIRTDRLPRDSYSGDALYELFEPDDILISPPLEKSKLPVPDPLEFLEIPAQCSDVNAMFTPETGLMEEDRLTLIQQDLLCAELQGMCKPSKHQALFTKGRIHQDNSFQESISKVNAKTQASMKEDQSESCRHQAPGRPHARYGRSDKASDGGGEALFYTSTVGSHPYNQHSKMRPVGITHGMPHLYSESGSPVSPVDYEQQPDFTSKGRKAVEMMRPVGCSKHTSGANP</sequence>
<reference evidence="8 9" key="1">
    <citation type="submission" date="2021-04" db="EMBL/GenBank/DDBJ databases">
        <authorList>
            <person name="De Guttry C."/>
            <person name="Zahm M."/>
            <person name="Klopp C."/>
            <person name="Cabau C."/>
            <person name="Louis A."/>
            <person name="Berthelot C."/>
            <person name="Parey E."/>
            <person name="Roest Crollius H."/>
            <person name="Montfort J."/>
            <person name="Robinson-Rechavi M."/>
            <person name="Bucao C."/>
            <person name="Bouchez O."/>
            <person name="Gislard M."/>
            <person name="Lluch J."/>
            <person name="Milhes M."/>
            <person name="Lampietro C."/>
            <person name="Lopez Roques C."/>
            <person name="Donnadieu C."/>
            <person name="Braasch I."/>
            <person name="Desvignes T."/>
            <person name="Postlethwait J."/>
            <person name="Bobe J."/>
            <person name="Wedekind C."/>
            <person name="Guiguen Y."/>
        </authorList>
    </citation>
    <scope>NUCLEOTIDE SEQUENCE [LARGE SCALE GENOMIC DNA]</scope>
    <source>
        <strain evidence="8">Cs_M1</strain>
        <tissue evidence="8">Blood</tissue>
    </source>
</reference>
<evidence type="ECO:0000256" key="2">
    <source>
        <dbReference type="ARBA" id="ARBA00007750"/>
    </source>
</evidence>
<feature type="compositionally biased region" description="Polar residues" evidence="7">
    <location>
        <begin position="289"/>
        <end position="311"/>
    </location>
</feature>
<feature type="compositionally biased region" description="Polar residues" evidence="7">
    <location>
        <begin position="491"/>
        <end position="503"/>
    </location>
</feature>
<evidence type="ECO:0000256" key="1">
    <source>
        <dbReference type="ARBA" id="ARBA00004202"/>
    </source>
</evidence>
<evidence type="ECO:0000256" key="7">
    <source>
        <dbReference type="SAM" id="MobiDB-lite"/>
    </source>
</evidence>
<name>A0AAN8QZG8_9TELE</name>
<feature type="region of interest" description="Disordered" evidence="7">
    <location>
        <begin position="450"/>
        <end position="541"/>
    </location>
</feature>
<keyword evidence="4" id="KW-0879">Wnt signaling pathway</keyword>
<comment type="subcellular location">
    <subcellularLocation>
        <location evidence="1">Cell membrane</location>
        <topology evidence="1">Peripheral membrane protein</topology>
    </subcellularLocation>
</comment>
<keyword evidence="5" id="KW-0446">Lipid-binding</keyword>
<dbReference type="PANTHER" id="PTHR22237:SF0">
    <property type="entry name" value="APC MEMBRANE RECRUITMENT PROTEIN 1"/>
    <property type="match status" value="1"/>
</dbReference>
<dbReference type="Pfam" id="PF09422">
    <property type="entry name" value="AMER"/>
    <property type="match status" value="1"/>
</dbReference>
<dbReference type="EMBL" id="JAGTTL010000005">
    <property type="protein sequence ID" value="KAK6322220.1"/>
    <property type="molecule type" value="Genomic_DNA"/>
</dbReference>
<dbReference type="PANTHER" id="PTHR22237">
    <property type="entry name" value="APC MEMBRANE RECRUITMENT PROTEIN 2-RELATED"/>
    <property type="match status" value="1"/>
</dbReference>
<evidence type="ECO:0000313" key="8">
    <source>
        <dbReference type="EMBL" id="KAK6322220.1"/>
    </source>
</evidence>
<gene>
    <name evidence="8" type="ORF">J4Q44_G00070120</name>
</gene>
<dbReference type="AlphaFoldDB" id="A0AAN8QZG8"/>
<feature type="compositionally biased region" description="Basic and acidic residues" evidence="7">
    <location>
        <begin position="455"/>
        <end position="464"/>
    </location>
</feature>
<proteinExistence type="inferred from homology"/>
<feature type="compositionally biased region" description="Basic and acidic residues" evidence="7">
    <location>
        <begin position="326"/>
        <end position="340"/>
    </location>
</feature>
<dbReference type="GO" id="GO:0060828">
    <property type="term" value="P:regulation of canonical Wnt signaling pathway"/>
    <property type="evidence" value="ECO:0007669"/>
    <property type="project" value="TreeGrafter"/>
</dbReference>
<feature type="compositionally biased region" description="Low complexity" evidence="7">
    <location>
        <begin position="271"/>
        <end position="283"/>
    </location>
</feature>
<comment type="similarity">
    <text evidence="2">Belongs to the Amer family.</text>
</comment>
<evidence type="ECO:0000313" key="9">
    <source>
        <dbReference type="Proteomes" id="UP001356427"/>
    </source>
</evidence>
<evidence type="ECO:0000256" key="5">
    <source>
        <dbReference type="ARBA" id="ARBA00023121"/>
    </source>
</evidence>
<evidence type="ECO:0000256" key="4">
    <source>
        <dbReference type="ARBA" id="ARBA00022687"/>
    </source>
</evidence>
<keyword evidence="6" id="KW-0472">Membrane</keyword>
<comment type="caution">
    <text evidence="8">The sequence shown here is derived from an EMBL/GenBank/DDBJ whole genome shotgun (WGS) entry which is preliminary data.</text>
</comment>
<dbReference type="GO" id="GO:0008013">
    <property type="term" value="F:beta-catenin binding"/>
    <property type="evidence" value="ECO:0007669"/>
    <property type="project" value="TreeGrafter"/>
</dbReference>
<feature type="region of interest" description="Disordered" evidence="7">
    <location>
        <begin position="251"/>
        <end position="340"/>
    </location>
</feature>
<keyword evidence="3" id="KW-1003">Cell membrane</keyword>